<dbReference type="AlphaFoldDB" id="A0A285X8E4"/>
<feature type="transmembrane region" description="Helical" evidence="1">
    <location>
        <begin position="42"/>
        <end position="67"/>
    </location>
</feature>
<name>A0A285X8E4_9FLAO</name>
<evidence type="ECO:0008006" key="4">
    <source>
        <dbReference type="Google" id="ProtNLM"/>
    </source>
</evidence>
<gene>
    <name evidence="2" type="ORF">SAMN06296241_3170</name>
</gene>
<protein>
    <recommendedName>
        <fullName evidence="4">DUF481 domain-containing protein</fullName>
    </recommendedName>
</protein>
<proteinExistence type="predicted"/>
<keyword evidence="3" id="KW-1185">Reference proteome</keyword>
<dbReference type="Proteomes" id="UP000219193">
    <property type="component" value="Unassembled WGS sequence"/>
</dbReference>
<keyword evidence="1" id="KW-0472">Membrane</keyword>
<keyword evidence="1" id="KW-0812">Transmembrane</keyword>
<dbReference type="InterPro" id="IPR007433">
    <property type="entry name" value="DUF481"/>
</dbReference>
<evidence type="ECO:0000313" key="3">
    <source>
        <dbReference type="Proteomes" id="UP000219193"/>
    </source>
</evidence>
<keyword evidence="1" id="KW-1133">Transmembrane helix</keyword>
<dbReference type="Pfam" id="PF04338">
    <property type="entry name" value="DUF481"/>
    <property type="match status" value="1"/>
</dbReference>
<sequence>MQTIPIGNFLCPALPEEYLHLQPKVIPDKILFSLYPLSFKRSFYFCGLMIRTLLLLTALLFSSLVSAQLVNIEAKRMQTDSVRFALAADFSFNHTNNDGKQVNQIDAALTTQLKSRDLKIIYFVLGNYKLIDSDEKNLQNSWFLHGRFNYKFNQVLRFESFLQGQYNQLLVVEQRNLVGAGLRVKWVDKERFSGYAGNSYMYEVEYSDRAGTTNYNHRNSTYLTLSYAPKSGRFSVTNTLYYQPLYRELEDYRILEQFRLDFPLSNWFKIFTIYNYYFDSKTPLDTKEYTSNLNFGAGLSF</sequence>
<evidence type="ECO:0000256" key="1">
    <source>
        <dbReference type="SAM" id="Phobius"/>
    </source>
</evidence>
<organism evidence="2 3">
    <name type="scientific">Salinimicrobium sediminis</name>
    <dbReference type="NCBI Taxonomy" id="1343891"/>
    <lineage>
        <taxon>Bacteria</taxon>
        <taxon>Pseudomonadati</taxon>
        <taxon>Bacteroidota</taxon>
        <taxon>Flavobacteriia</taxon>
        <taxon>Flavobacteriales</taxon>
        <taxon>Flavobacteriaceae</taxon>
        <taxon>Salinimicrobium</taxon>
    </lineage>
</organism>
<reference evidence="3" key="1">
    <citation type="submission" date="2017-09" db="EMBL/GenBank/DDBJ databases">
        <authorList>
            <person name="Varghese N."/>
            <person name="Submissions S."/>
        </authorList>
    </citation>
    <scope>NUCLEOTIDE SEQUENCE [LARGE SCALE GENOMIC DNA]</scope>
    <source>
        <strain evidence="3">CGMCC 1.12641</strain>
    </source>
</reference>
<dbReference type="EMBL" id="OCMF01000006">
    <property type="protein sequence ID" value="SOC81591.1"/>
    <property type="molecule type" value="Genomic_DNA"/>
</dbReference>
<accession>A0A285X8E4</accession>
<evidence type="ECO:0000313" key="2">
    <source>
        <dbReference type="EMBL" id="SOC81591.1"/>
    </source>
</evidence>